<gene>
    <name evidence="1" type="ORF">M6D93_07085</name>
</gene>
<dbReference type="Proteomes" id="UP001056336">
    <property type="component" value="Chromosome"/>
</dbReference>
<protein>
    <recommendedName>
        <fullName evidence="3">Linalool dehydratase/isomerase domain-containing protein</fullName>
    </recommendedName>
</protein>
<evidence type="ECO:0008006" key="3">
    <source>
        <dbReference type="Google" id="ProtNLM"/>
    </source>
</evidence>
<accession>A0ABY4R345</accession>
<sequence length="649" mass="71440">MSSEPTGPAGPAVARPRLTASVPCLAPPPWATSQRALFELLDQGWRRFSEAYCNPDGSLRYEQELSSRDGADDFMEAFFNWPQLYLLGGADDLLPAAARHWHGVAGQLTRLGMYRDEFEIGYDWFHQGESLLFFYFLTMADPQAWQQRAARFADLYLDPACGNYDPERRIIKAPHNGSGGAREGVSDSPSYPWTEAEAAQYGYPLDWLIDPMAPVPPLAEDPRLGEQMQQRLGRGDAVGNLSVAGLVLNAFLATGEHRFADWLGEYVGAWKKRAEANDGLIPDNVGLDGVVGSQLEGRWYGGHYGWSWPHGMYSLAQAALVGAMSAALARRDDSFLDMPRALLDAVIAQGRQGRFADSDSSIAPRWRAHLGDAIDTDTLLVPYRHSDKGWFDYNPVQASVPLALWHHSDDAADRARLDGLRAASGYDWASVRPFRDKEEAGHEEPWYAYLAGDNPDYPEQILAAAQIQARRRLALLETHAGRELAEADIHLWQNVNPVVTEALVQLTWGGPQVVYNGGTQQARVRYFDRSANGGVRPGLPQDVAALVSSIEPLATTVTLINLSGTQARALTVQAGALAEHEITTVTATHSCAEWTGRDSEYLPHEPVVQSSDVDVAGPWLDVDLPPGTQITLRLAMRLRAYPPSYRSPA</sequence>
<reference evidence="1" key="1">
    <citation type="journal article" date="2018" name="Int. J. Syst. Evol. Microbiol.">
        <title>Jatrophihabitans telluris sp. nov., isolated from sediment soil of lava forest wetlands and the emended description of the genus Jatrophihabitans.</title>
        <authorList>
            <person name="Lee K.C."/>
            <person name="Suh M.K."/>
            <person name="Eom M.K."/>
            <person name="Kim K.K."/>
            <person name="Kim J.S."/>
            <person name="Kim D.S."/>
            <person name="Ko S.H."/>
            <person name="Shin Y.K."/>
            <person name="Lee J.S."/>
        </authorList>
    </citation>
    <scope>NUCLEOTIDE SEQUENCE</scope>
    <source>
        <strain evidence="1">N237</strain>
    </source>
</reference>
<keyword evidence="2" id="KW-1185">Reference proteome</keyword>
<dbReference type="InterPro" id="IPR058347">
    <property type="entry name" value="DUF8034"/>
</dbReference>
<reference evidence="1" key="2">
    <citation type="submission" date="2022-05" db="EMBL/GenBank/DDBJ databases">
        <authorList>
            <person name="Kim J.-S."/>
            <person name="Lee K."/>
            <person name="Suh M."/>
            <person name="Eom M."/>
            <person name="Kim J.-S."/>
            <person name="Kim D.-S."/>
            <person name="Ko S.-H."/>
            <person name="Shin Y."/>
            <person name="Lee J.-S."/>
        </authorList>
    </citation>
    <scope>NUCLEOTIDE SEQUENCE</scope>
    <source>
        <strain evidence="1">N237</strain>
    </source>
</reference>
<dbReference type="RefSeq" id="WP_249773653.1">
    <property type="nucleotide sequence ID" value="NZ_CP097332.1"/>
</dbReference>
<evidence type="ECO:0000313" key="2">
    <source>
        <dbReference type="Proteomes" id="UP001056336"/>
    </source>
</evidence>
<dbReference type="Pfam" id="PF26099">
    <property type="entry name" value="DUF8034"/>
    <property type="match status" value="1"/>
</dbReference>
<proteinExistence type="predicted"/>
<evidence type="ECO:0000313" key="1">
    <source>
        <dbReference type="EMBL" id="UQX89757.1"/>
    </source>
</evidence>
<name>A0ABY4R345_9ACTN</name>
<dbReference type="EMBL" id="CP097332">
    <property type="protein sequence ID" value="UQX89757.1"/>
    <property type="molecule type" value="Genomic_DNA"/>
</dbReference>
<organism evidence="1 2">
    <name type="scientific">Jatrophihabitans telluris</name>
    <dbReference type="NCBI Taxonomy" id="2038343"/>
    <lineage>
        <taxon>Bacteria</taxon>
        <taxon>Bacillati</taxon>
        <taxon>Actinomycetota</taxon>
        <taxon>Actinomycetes</taxon>
        <taxon>Jatrophihabitantales</taxon>
        <taxon>Jatrophihabitantaceae</taxon>
        <taxon>Jatrophihabitans</taxon>
    </lineage>
</organism>